<protein>
    <recommendedName>
        <fullName evidence="7">Phage antitermination protein Q</fullName>
    </recommendedName>
</protein>
<dbReference type="Proteomes" id="UP000253999">
    <property type="component" value="Unassembled WGS sequence"/>
</dbReference>
<comment type="similarity">
    <text evidence="1">Belongs to the phage antitermination Q type 1 family.</text>
</comment>
<reference evidence="5 6" key="1">
    <citation type="submission" date="2018-05" db="EMBL/GenBank/DDBJ databases">
        <title>Draft Genome Sequences for a Diverse set of 7 Haemophilus Species.</title>
        <authorList>
            <person name="Nichols M."/>
            <person name="Topaz N."/>
            <person name="Wang X."/>
            <person name="Wang X."/>
            <person name="Boxrud D."/>
        </authorList>
    </citation>
    <scope>NUCLEOTIDE SEQUENCE [LARGE SCALE GENOMIC DNA]</scope>
    <source>
        <strain evidence="5 6">C2010039593</strain>
    </source>
</reference>
<accession>A0A369ZAZ8</accession>
<evidence type="ECO:0000313" key="5">
    <source>
        <dbReference type="EMBL" id="RDE99556.1"/>
    </source>
</evidence>
<name>A0A369ZAZ8_HAEPH</name>
<dbReference type="AlphaFoldDB" id="A0A369ZAZ8"/>
<evidence type="ECO:0000313" key="6">
    <source>
        <dbReference type="Proteomes" id="UP000253999"/>
    </source>
</evidence>
<organism evidence="5 6">
    <name type="scientific">Haemophilus parahaemolyticus</name>
    <dbReference type="NCBI Taxonomy" id="735"/>
    <lineage>
        <taxon>Bacteria</taxon>
        <taxon>Pseudomonadati</taxon>
        <taxon>Pseudomonadota</taxon>
        <taxon>Gammaproteobacteria</taxon>
        <taxon>Pasteurellales</taxon>
        <taxon>Pasteurellaceae</taxon>
        <taxon>Haemophilus</taxon>
    </lineage>
</organism>
<evidence type="ECO:0000256" key="3">
    <source>
        <dbReference type="ARBA" id="ARBA00023125"/>
    </source>
</evidence>
<dbReference type="GO" id="GO:0003677">
    <property type="term" value="F:DNA binding"/>
    <property type="evidence" value="ECO:0007669"/>
    <property type="project" value="UniProtKB-KW"/>
</dbReference>
<dbReference type="Pfam" id="PF06530">
    <property type="entry name" value="Phage_antitermQ"/>
    <property type="match status" value="1"/>
</dbReference>
<evidence type="ECO:0008006" key="7">
    <source>
        <dbReference type="Google" id="ProtNLM"/>
    </source>
</evidence>
<dbReference type="InterPro" id="IPR010534">
    <property type="entry name" value="Phage_933W_GpQ"/>
</dbReference>
<evidence type="ECO:0000256" key="2">
    <source>
        <dbReference type="ARBA" id="ARBA00023015"/>
    </source>
</evidence>
<evidence type="ECO:0000256" key="1">
    <source>
        <dbReference type="ARBA" id="ARBA00010234"/>
    </source>
</evidence>
<keyword evidence="4" id="KW-0804">Transcription</keyword>
<proteinExistence type="inferred from homology"/>
<evidence type="ECO:0000256" key="4">
    <source>
        <dbReference type="ARBA" id="ARBA00023163"/>
    </source>
</evidence>
<keyword evidence="2" id="KW-0805">Transcription regulation</keyword>
<dbReference type="EMBL" id="QEQD01000018">
    <property type="protein sequence ID" value="RDE99556.1"/>
    <property type="molecule type" value="Genomic_DNA"/>
</dbReference>
<keyword evidence="3" id="KW-0238">DNA-binding</keyword>
<sequence>MDIDSVLKMWASWRVNNEHKKLGFKRQAAGFYSPVATGYKLTDESAMQVENLMQYLKQHYAEEFNCLLAYYLPIPQNEAAAKLGLKLSTFRNRVQQAKAFTEGLFAGAELKVEVYR</sequence>
<dbReference type="GO" id="GO:0060567">
    <property type="term" value="P:negative regulation of termination of DNA-templated transcription"/>
    <property type="evidence" value="ECO:0007669"/>
    <property type="project" value="InterPro"/>
</dbReference>
<comment type="caution">
    <text evidence="5">The sequence shown here is derived from an EMBL/GenBank/DDBJ whole genome shotgun (WGS) entry which is preliminary data.</text>
</comment>
<dbReference type="RefSeq" id="WP_111313743.1">
    <property type="nucleotide sequence ID" value="NZ_QEQD01000018.1"/>
</dbReference>
<gene>
    <name evidence="5" type="ORF">DPV98_10800</name>
</gene>